<dbReference type="CDD" id="cd00167">
    <property type="entry name" value="SANT"/>
    <property type="match status" value="2"/>
</dbReference>
<feature type="domain" description="HTH myb-type" evidence="9">
    <location>
        <begin position="51"/>
        <end position="105"/>
    </location>
</feature>
<keyword evidence="5" id="KW-0010">Activator</keyword>
<evidence type="ECO:0000256" key="7">
    <source>
        <dbReference type="ARBA" id="ARBA00023242"/>
    </source>
</evidence>
<comment type="caution">
    <text evidence="10">The sequence shown here is derived from an EMBL/GenBank/DDBJ whole genome shotgun (WGS) entry which is preliminary data.</text>
</comment>
<dbReference type="InterPro" id="IPR017930">
    <property type="entry name" value="Myb_dom"/>
</dbReference>
<dbReference type="Gene3D" id="1.10.10.60">
    <property type="entry name" value="Homeodomain-like"/>
    <property type="match status" value="2"/>
</dbReference>
<evidence type="ECO:0000256" key="4">
    <source>
        <dbReference type="ARBA" id="ARBA00023125"/>
    </source>
</evidence>
<evidence type="ECO:0000259" key="9">
    <source>
        <dbReference type="PROSITE" id="PS51294"/>
    </source>
</evidence>
<dbReference type="GO" id="GO:0005634">
    <property type="term" value="C:nucleus"/>
    <property type="evidence" value="ECO:0007669"/>
    <property type="project" value="UniProtKB-SubCell"/>
</dbReference>
<reference evidence="10 11" key="1">
    <citation type="journal article" date="2023" name="Hortic Res">
        <title>Pangenome of water caltrop reveals structural variations and asymmetric subgenome divergence after allopolyploidization.</title>
        <authorList>
            <person name="Zhang X."/>
            <person name="Chen Y."/>
            <person name="Wang L."/>
            <person name="Yuan Y."/>
            <person name="Fang M."/>
            <person name="Shi L."/>
            <person name="Lu R."/>
            <person name="Comes H.P."/>
            <person name="Ma Y."/>
            <person name="Chen Y."/>
            <person name="Huang G."/>
            <person name="Zhou Y."/>
            <person name="Zheng Z."/>
            <person name="Qiu Y."/>
        </authorList>
    </citation>
    <scope>NUCLEOTIDE SEQUENCE [LARGE SCALE GENOMIC DNA]</scope>
    <source>
        <tissue evidence="10">Roots</tissue>
    </source>
</reference>
<proteinExistence type="predicted"/>
<dbReference type="Proteomes" id="UP001345219">
    <property type="component" value="Chromosome 8"/>
</dbReference>
<dbReference type="InterPro" id="IPR015495">
    <property type="entry name" value="Myb_TF_plants"/>
</dbReference>
<dbReference type="PANTHER" id="PTHR47999:SF20">
    <property type="entry name" value="MYB TRANSCRIPTION FACTOR"/>
    <property type="match status" value="1"/>
</dbReference>
<dbReference type="EMBL" id="JAXIOK010000014">
    <property type="protein sequence ID" value="KAK4755514.1"/>
    <property type="molecule type" value="Genomic_DNA"/>
</dbReference>
<dbReference type="InterPro" id="IPR001005">
    <property type="entry name" value="SANT/Myb"/>
</dbReference>
<evidence type="ECO:0000313" key="10">
    <source>
        <dbReference type="EMBL" id="KAK4755514.1"/>
    </source>
</evidence>
<dbReference type="SMART" id="SM00717">
    <property type="entry name" value="SANT"/>
    <property type="match status" value="2"/>
</dbReference>
<feature type="domain" description="Myb-like" evidence="8">
    <location>
        <begin position="5"/>
        <end position="50"/>
    </location>
</feature>
<dbReference type="Pfam" id="PF00249">
    <property type="entry name" value="Myb_DNA-binding"/>
    <property type="match status" value="2"/>
</dbReference>
<name>A0AAN7JY37_9MYRT</name>
<keyword evidence="3" id="KW-0805">Transcription regulation</keyword>
<dbReference type="PANTHER" id="PTHR47999">
    <property type="entry name" value="TRANSCRIPTION FACTOR MYB8-RELATED-RELATED"/>
    <property type="match status" value="1"/>
</dbReference>
<dbReference type="GO" id="GO:0080090">
    <property type="term" value="P:regulation of primary metabolic process"/>
    <property type="evidence" value="ECO:0007669"/>
    <property type="project" value="UniProtKB-ARBA"/>
</dbReference>
<feature type="domain" description="HTH myb-type" evidence="9">
    <location>
        <begin position="1"/>
        <end position="50"/>
    </location>
</feature>
<keyword evidence="2" id="KW-0677">Repeat</keyword>
<gene>
    <name evidence="10" type="ORF">SAY87_009271</name>
</gene>
<dbReference type="PROSITE" id="PS50090">
    <property type="entry name" value="MYB_LIKE"/>
    <property type="match status" value="2"/>
</dbReference>
<keyword evidence="7" id="KW-0539">Nucleus</keyword>
<keyword evidence="4" id="KW-0238">DNA-binding</keyword>
<evidence type="ECO:0000256" key="3">
    <source>
        <dbReference type="ARBA" id="ARBA00023015"/>
    </source>
</evidence>
<sequence>MGGVPWTAEEDQMLKKCIEQFGEGKWHRVPLLAGLNRCRKSCRLRWLNYLRPNIKRGSFTSEEVELIIKLHKLVGNRWSLIAGRLPGRTANDVKNYWNCHLSKKLSTKQISTVESEENADIGSVQIIQSQPLHLNGVPSLRQPVGIAAGIEEALPYYSKLEPPLPEINTPSQLLGVKDQGEIHDQESKGSTAAENSILLGDLPMEFQLDDEVRVDGFGRGKQRWDWEDLFMDMDLWNSSL</sequence>
<evidence type="ECO:0000256" key="1">
    <source>
        <dbReference type="ARBA" id="ARBA00004123"/>
    </source>
</evidence>
<dbReference type="AlphaFoldDB" id="A0AAN7JY37"/>
<evidence type="ECO:0000256" key="5">
    <source>
        <dbReference type="ARBA" id="ARBA00023159"/>
    </source>
</evidence>
<keyword evidence="11" id="KW-1185">Reference proteome</keyword>
<protein>
    <submittedName>
        <fullName evidence="10">Uncharacterized protein</fullName>
    </submittedName>
</protein>
<comment type="subcellular location">
    <subcellularLocation>
        <location evidence="1">Nucleus</location>
    </subcellularLocation>
</comment>
<organism evidence="10 11">
    <name type="scientific">Trapa incisa</name>
    <dbReference type="NCBI Taxonomy" id="236973"/>
    <lineage>
        <taxon>Eukaryota</taxon>
        <taxon>Viridiplantae</taxon>
        <taxon>Streptophyta</taxon>
        <taxon>Embryophyta</taxon>
        <taxon>Tracheophyta</taxon>
        <taxon>Spermatophyta</taxon>
        <taxon>Magnoliopsida</taxon>
        <taxon>eudicotyledons</taxon>
        <taxon>Gunneridae</taxon>
        <taxon>Pentapetalae</taxon>
        <taxon>rosids</taxon>
        <taxon>malvids</taxon>
        <taxon>Myrtales</taxon>
        <taxon>Lythraceae</taxon>
        <taxon>Trapa</taxon>
    </lineage>
</organism>
<keyword evidence="6" id="KW-0804">Transcription</keyword>
<evidence type="ECO:0000259" key="8">
    <source>
        <dbReference type="PROSITE" id="PS50090"/>
    </source>
</evidence>
<accession>A0AAN7JY37</accession>
<evidence type="ECO:0000256" key="2">
    <source>
        <dbReference type="ARBA" id="ARBA00022737"/>
    </source>
</evidence>
<feature type="domain" description="Myb-like" evidence="8">
    <location>
        <begin position="51"/>
        <end position="101"/>
    </location>
</feature>
<dbReference type="SUPFAM" id="SSF46689">
    <property type="entry name" value="Homeodomain-like"/>
    <property type="match status" value="1"/>
</dbReference>
<dbReference type="FunFam" id="1.10.10.60:FF:000218">
    <property type="entry name" value="Myb transcription factor"/>
    <property type="match status" value="1"/>
</dbReference>
<evidence type="ECO:0000313" key="11">
    <source>
        <dbReference type="Proteomes" id="UP001345219"/>
    </source>
</evidence>
<dbReference type="PROSITE" id="PS51294">
    <property type="entry name" value="HTH_MYB"/>
    <property type="match status" value="2"/>
</dbReference>
<dbReference type="InterPro" id="IPR009057">
    <property type="entry name" value="Homeodomain-like_sf"/>
</dbReference>
<dbReference type="GO" id="GO:0003677">
    <property type="term" value="F:DNA binding"/>
    <property type="evidence" value="ECO:0007669"/>
    <property type="project" value="UniProtKB-KW"/>
</dbReference>
<evidence type="ECO:0000256" key="6">
    <source>
        <dbReference type="ARBA" id="ARBA00023163"/>
    </source>
</evidence>